<dbReference type="GeneID" id="25559910"/>
<evidence type="ECO:0000313" key="3">
    <source>
        <dbReference type="EMBL" id="KNC45971.1"/>
    </source>
</evidence>
<dbReference type="EMBL" id="GL349433">
    <property type="protein sequence ID" value="KNC45971.1"/>
    <property type="molecule type" value="Genomic_DNA"/>
</dbReference>
<protein>
    <recommendedName>
        <fullName evidence="2">OTU domain-containing protein</fullName>
    </recommendedName>
</protein>
<reference evidence="3 4" key="1">
    <citation type="submission" date="2010-05" db="EMBL/GenBank/DDBJ databases">
        <title>The Genome Sequence of Thecamonas trahens ATCC 50062.</title>
        <authorList>
            <consortium name="The Broad Institute Genome Sequencing Platform"/>
            <person name="Russ C."/>
            <person name="Cuomo C."/>
            <person name="Shea T."/>
            <person name="Young S.K."/>
            <person name="Zeng Q."/>
            <person name="Koehrsen M."/>
            <person name="Haas B."/>
            <person name="Borodovsky M."/>
            <person name="Guigo R."/>
            <person name="Alvarado L."/>
            <person name="Berlin A."/>
            <person name="Bochicchio J."/>
            <person name="Borenstein D."/>
            <person name="Chapman S."/>
            <person name="Chen Z."/>
            <person name="Freedman E."/>
            <person name="Gellesch M."/>
            <person name="Goldberg J."/>
            <person name="Griggs A."/>
            <person name="Gujja S."/>
            <person name="Heilman E."/>
            <person name="Heiman D."/>
            <person name="Hepburn T."/>
            <person name="Howarth C."/>
            <person name="Jen D."/>
            <person name="Larson L."/>
            <person name="Mehta T."/>
            <person name="Park D."/>
            <person name="Pearson M."/>
            <person name="Roberts A."/>
            <person name="Saif S."/>
            <person name="Shenoy N."/>
            <person name="Sisk P."/>
            <person name="Stolte C."/>
            <person name="Sykes S."/>
            <person name="Thomson T."/>
            <person name="Walk T."/>
            <person name="White J."/>
            <person name="Yandava C."/>
            <person name="Burger G."/>
            <person name="Gray M.W."/>
            <person name="Holland P.W.H."/>
            <person name="King N."/>
            <person name="Lang F.B.F."/>
            <person name="Roger A.J."/>
            <person name="Ruiz-Trillo I."/>
            <person name="Lander E."/>
            <person name="Nusbaum C."/>
        </authorList>
    </citation>
    <scope>NUCLEOTIDE SEQUENCE [LARGE SCALE GENOMIC DNA]</scope>
    <source>
        <strain evidence="3 4">ATCC 50062</strain>
    </source>
</reference>
<evidence type="ECO:0000256" key="1">
    <source>
        <dbReference type="SAM" id="MobiDB-lite"/>
    </source>
</evidence>
<name>A0A0L0D168_THETB</name>
<dbReference type="PANTHER" id="PTHR12419">
    <property type="entry name" value="OTU DOMAIN CONTAINING PROTEIN"/>
    <property type="match status" value="1"/>
</dbReference>
<keyword evidence="4" id="KW-1185">Reference proteome</keyword>
<evidence type="ECO:0000313" key="4">
    <source>
        <dbReference type="Proteomes" id="UP000054408"/>
    </source>
</evidence>
<dbReference type="GO" id="GO:0016579">
    <property type="term" value="P:protein deubiquitination"/>
    <property type="evidence" value="ECO:0007669"/>
    <property type="project" value="TreeGrafter"/>
</dbReference>
<feature type="region of interest" description="Disordered" evidence="1">
    <location>
        <begin position="341"/>
        <end position="375"/>
    </location>
</feature>
<feature type="region of interest" description="Disordered" evidence="1">
    <location>
        <begin position="51"/>
        <end position="86"/>
    </location>
</feature>
<proteinExistence type="predicted"/>
<dbReference type="InterPro" id="IPR050704">
    <property type="entry name" value="Peptidase_C85-like"/>
</dbReference>
<dbReference type="AlphaFoldDB" id="A0A0L0D168"/>
<dbReference type="InterPro" id="IPR003323">
    <property type="entry name" value="OTU_dom"/>
</dbReference>
<sequence>MERDAWRVAAGARVGKDLREDSWEGTSYTGKSGASGASASAVYARFGETSRQTANFDPRPKTYRTKAPEARAKWLPSSDVGGPAAPTPRVTVAKDITSRFEAHGLTVYRIAMDGNCLFRSFGFQLPGWGQGKHAELRAIACDHMRKHSELFAPFCEAEVDSSFEEYLDQMSKLKTWGGEPELSALAHHFRVTVVVYDAYTTTSLQVYNEGHQPVILLCKSNGHYNAVIDNDVLSPTSQVFTPGHRNLAAIMDAVFPESQPTPVGAVSAGQPAFAGPLPTLPATPIDPAAPPLEDMFVAVDDPEAVPSEPLAEESLEDKMALRIAEWTATLTALEDQDVMAARDTRSAAPPPLAPAAGLRKPGGKRKLSIVIPTKP</sequence>
<dbReference type="SUPFAM" id="SSF54001">
    <property type="entry name" value="Cysteine proteinases"/>
    <property type="match status" value="1"/>
</dbReference>
<gene>
    <name evidence="3" type="ORF">AMSG_00087</name>
</gene>
<accession>A0A0L0D168</accession>
<dbReference type="InterPro" id="IPR038765">
    <property type="entry name" value="Papain-like_cys_pep_sf"/>
</dbReference>
<dbReference type="GO" id="GO:0004843">
    <property type="term" value="F:cysteine-type deubiquitinase activity"/>
    <property type="evidence" value="ECO:0007669"/>
    <property type="project" value="TreeGrafter"/>
</dbReference>
<dbReference type="PROSITE" id="PS50802">
    <property type="entry name" value="OTU"/>
    <property type="match status" value="1"/>
</dbReference>
<dbReference type="Pfam" id="PF02338">
    <property type="entry name" value="OTU"/>
    <property type="match status" value="1"/>
</dbReference>
<feature type="domain" description="OTU" evidence="2">
    <location>
        <begin position="105"/>
        <end position="230"/>
    </location>
</feature>
<evidence type="ECO:0000259" key="2">
    <source>
        <dbReference type="PROSITE" id="PS50802"/>
    </source>
</evidence>
<dbReference type="Proteomes" id="UP000054408">
    <property type="component" value="Unassembled WGS sequence"/>
</dbReference>
<dbReference type="OrthoDB" id="415023at2759"/>
<organism evidence="3 4">
    <name type="scientific">Thecamonas trahens ATCC 50062</name>
    <dbReference type="NCBI Taxonomy" id="461836"/>
    <lineage>
        <taxon>Eukaryota</taxon>
        <taxon>Apusozoa</taxon>
        <taxon>Apusomonadida</taxon>
        <taxon>Apusomonadidae</taxon>
        <taxon>Thecamonas</taxon>
    </lineage>
</organism>
<dbReference type="Gene3D" id="3.90.70.80">
    <property type="match status" value="1"/>
</dbReference>
<dbReference type="RefSeq" id="XP_013762952.1">
    <property type="nucleotide sequence ID" value="XM_013907498.1"/>
</dbReference>
<dbReference type="eggNOG" id="KOG2606">
    <property type="taxonomic scope" value="Eukaryota"/>
</dbReference>